<feature type="domain" description="HTH araC/xylS-type" evidence="5">
    <location>
        <begin position="298"/>
        <end position="402"/>
    </location>
</feature>
<dbReference type="OrthoDB" id="5492415at2"/>
<dbReference type="EMBL" id="QASA01000001">
    <property type="protein sequence ID" value="RDC65821.1"/>
    <property type="molecule type" value="Genomic_DNA"/>
</dbReference>
<evidence type="ECO:0000313" key="7">
    <source>
        <dbReference type="Proteomes" id="UP000253919"/>
    </source>
</evidence>
<dbReference type="InterPro" id="IPR009057">
    <property type="entry name" value="Homeodomain-like_sf"/>
</dbReference>
<dbReference type="Gene3D" id="1.10.10.60">
    <property type="entry name" value="Homeodomain-like"/>
    <property type="match status" value="2"/>
</dbReference>
<evidence type="ECO:0000256" key="1">
    <source>
        <dbReference type="ARBA" id="ARBA00023015"/>
    </source>
</evidence>
<name>A0A369QLM3_9BACT</name>
<dbReference type="PROSITE" id="PS01124">
    <property type="entry name" value="HTH_ARAC_FAMILY_2"/>
    <property type="match status" value="1"/>
</dbReference>
<evidence type="ECO:0000256" key="2">
    <source>
        <dbReference type="ARBA" id="ARBA00023125"/>
    </source>
</evidence>
<feature type="transmembrane region" description="Helical" evidence="4">
    <location>
        <begin position="214"/>
        <end position="232"/>
    </location>
</feature>
<dbReference type="GO" id="GO:0043565">
    <property type="term" value="F:sequence-specific DNA binding"/>
    <property type="evidence" value="ECO:0007669"/>
    <property type="project" value="InterPro"/>
</dbReference>
<keyword evidence="1" id="KW-0805">Transcription regulation</keyword>
<accession>A0A369QLM3</accession>
<feature type="transmembrane region" description="Helical" evidence="4">
    <location>
        <begin position="96"/>
        <end position="117"/>
    </location>
</feature>
<feature type="transmembrane region" description="Helical" evidence="4">
    <location>
        <begin position="37"/>
        <end position="62"/>
    </location>
</feature>
<feature type="transmembrane region" description="Helical" evidence="4">
    <location>
        <begin position="185"/>
        <end position="202"/>
    </location>
</feature>
<dbReference type="SUPFAM" id="SSF46689">
    <property type="entry name" value="Homeodomain-like"/>
    <property type="match status" value="1"/>
</dbReference>
<dbReference type="Pfam" id="PF12833">
    <property type="entry name" value="HTH_18"/>
    <property type="match status" value="1"/>
</dbReference>
<sequence length="412" mass="47291">MSVQAVQYILVGGALQGLCLAFLLATRKANPLANKLLAALILLISAQSVLVAFDTRAFFLAFPHLSKIGWLLPTLFAPFIYLFIQKLTAKRPRFKPLDGIHFIPFLVTLVYLLPYFLKSKAEKIAYLTDFELARKDDFGFLGQITLLLILLYLIFSLRELKKYRRKIENTFSEVEQIRLQWLRQFIYAVLGILFMSAVAFYAQKWGLPGLTIIYKYHLHYFGVVFLIYWVGYKTLSQPRIFLDKPAPKPPNLNPESVPVLITQTATEEPAIALPPATAINSKYQKSVLKPEDSQLYLDQLLEFMEQEKPYRQSNLTIQELADTMQIPKHHLSRVINERLGKNFYDFINQYRVAEAQLLLVNPKYRHLTNLAVAEEAGFNSKATFNAVFKKQTGQTPSEYVKNQAQTRLNLAD</sequence>
<organism evidence="6 7">
    <name type="scientific">Adhaeribacter pallidiroseus</name>
    <dbReference type="NCBI Taxonomy" id="2072847"/>
    <lineage>
        <taxon>Bacteria</taxon>
        <taxon>Pseudomonadati</taxon>
        <taxon>Bacteroidota</taxon>
        <taxon>Cytophagia</taxon>
        <taxon>Cytophagales</taxon>
        <taxon>Hymenobacteraceae</taxon>
        <taxon>Adhaeribacter</taxon>
    </lineage>
</organism>
<keyword evidence="4" id="KW-0812">Transmembrane</keyword>
<evidence type="ECO:0000313" key="6">
    <source>
        <dbReference type="EMBL" id="RDC65821.1"/>
    </source>
</evidence>
<keyword evidence="4" id="KW-1133">Transmembrane helix</keyword>
<dbReference type="GO" id="GO:0003700">
    <property type="term" value="F:DNA-binding transcription factor activity"/>
    <property type="evidence" value="ECO:0007669"/>
    <property type="project" value="InterPro"/>
</dbReference>
<dbReference type="InterPro" id="IPR018060">
    <property type="entry name" value="HTH_AraC"/>
</dbReference>
<dbReference type="RefSeq" id="WP_115374773.1">
    <property type="nucleotide sequence ID" value="NZ_QASA01000001.1"/>
</dbReference>
<feature type="transmembrane region" description="Helical" evidence="4">
    <location>
        <begin position="6"/>
        <end position="25"/>
    </location>
</feature>
<keyword evidence="7" id="KW-1185">Reference proteome</keyword>
<reference evidence="6 7" key="1">
    <citation type="submission" date="2018-04" db="EMBL/GenBank/DDBJ databases">
        <title>Adhaeribacter sp. HMF7616 genome sequencing and assembly.</title>
        <authorList>
            <person name="Kang H."/>
            <person name="Kang J."/>
            <person name="Cha I."/>
            <person name="Kim H."/>
            <person name="Joh K."/>
        </authorList>
    </citation>
    <scope>NUCLEOTIDE SEQUENCE [LARGE SCALE GENOMIC DNA]</scope>
    <source>
        <strain evidence="6 7">HMF7616</strain>
    </source>
</reference>
<dbReference type="AlphaFoldDB" id="A0A369QLM3"/>
<evidence type="ECO:0000259" key="5">
    <source>
        <dbReference type="PROSITE" id="PS01124"/>
    </source>
</evidence>
<keyword evidence="3" id="KW-0804">Transcription</keyword>
<feature type="transmembrane region" description="Helical" evidence="4">
    <location>
        <begin position="68"/>
        <end position="84"/>
    </location>
</feature>
<dbReference type="SMART" id="SM00342">
    <property type="entry name" value="HTH_ARAC"/>
    <property type="match status" value="1"/>
</dbReference>
<dbReference type="Proteomes" id="UP000253919">
    <property type="component" value="Unassembled WGS sequence"/>
</dbReference>
<dbReference type="PANTHER" id="PTHR43280:SF29">
    <property type="entry name" value="ARAC-FAMILY TRANSCRIPTIONAL REGULATOR"/>
    <property type="match status" value="1"/>
</dbReference>
<dbReference type="PANTHER" id="PTHR43280">
    <property type="entry name" value="ARAC-FAMILY TRANSCRIPTIONAL REGULATOR"/>
    <property type="match status" value="1"/>
</dbReference>
<feature type="transmembrane region" description="Helical" evidence="4">
    <location>
        <begin position="137"/>
        <end position="157"/>
    </location>
</feature>
<keyword evidence="4" id="KW-0472">Membrane</keyword>
<evidence type="ECO:0000256" key="4">
    <source>
        <dbReference type="SAM" id="Phobius"/>
    </source>
</evidence>
<evidence type="ECO:0000256" key="3">
    <source>
        <dbReference type="ARBA" id="ARBA00023163"/>
    </source>
</evidence>
<protein>
    <recommendedName>
        <fullName evidence="5">HTH araC/xylS-type domain-containing protein</fullName>
    </recommendedName>
</protein>
<proteinExistence type="predicted"/>
<gene>
    <name evidence="6" type="ORF">AHMF7616_04451</name>
</gene>
<keyword evidence="2" id="KW-0238">DNA-binding</keyword>
<comment type="caution">
    <text evidence="6">The sequence shown here is derived from an EMBL/GenBank/DDBJ whole genome shotgun (WGS) entry which is preliminary data.</text>
</comment>